<evidence type="ECO:0000313" key="2">
    <source>
        <dbReference type="Proteomes" id="UP001432027"/>
    </source>
</evidence>
<accession>A0AAV5SYM9</accession>
<dbReference type="Proteomes" id="UP001432027">
    <property type="component" value="Unassembled WGS sequence"/>
</dbReference>
<sequence>ATDVAVFPVACEPLFEAIKERMGDSSDMDSAEHQLQKRWPAESWFDKATKEADIDPAESRREDADEAHDDILTLHGMMKRLAAKLKHALATPLPSIDRANLPVTTVISRMTLQSASFLLTREAVESAKEGEKVSAGLKEKVRGY</sequence>
<proteinExistence type="predicted"/>
<comment type="caution">
    <text evidence="1">The sequence shown here is derived from an EMBL/GenBank/DDBJ whole genome shotgun (WGS) entry which is preliminary data.</text>
</comment>
<dbReference type="AlphaFoldDB" id="A0AAV5SYM9"/>
<dbReference type="EMBL" id="BTSX01000003">
    <property type="protein sequence ID" value="GMS88436.1"/>
    <property type="molecule type" value="Genomic_DNA"/>
</dbReference>
<name>A0AAV5SYM9_9BILA</name>
<protein>
    <submittedName>
        <fullName evidence="1">Uncharacterized protein</fullName>
    </submittedName>
</protein>
<evidence type="ECO:0000313" key="1">
    <source>
        <dbReference type="EMBL" id="GMS88436.1"/>
    </source>
</evidence>
<keyword evidence="2" id="KW-1185">Reference proteome</keyword>
<feature type="non-terminal residue" evidence="1">
    <location>
        <position position="144"/>
    </location>
</feature>
<gene>
    <name evidence="1" type="ORF">PENTCL1PPCAC_10611</name>
</gene>
<organism evidence="1 2">
    <name type="scientific">Pristionchus entomophagus</name>
    <dbReference type="NCBI Taxonomy" id="358040"/>
    <lineage>
        <taxon>Eukaryota</taxon>
        <taxon>Metazoa</taxon>
        <taxon>Ecdysozoa</taxon>
        <taxon>Nematoda</taxon>
        <taxon>Chromadorea</taxon>
        <taxon>Rhabditida</taxon>
        <taxon>Rhabditina</taxon>
        <taxon>Diplogasteromorpha</taxon>
        <taxon>Diplogasteroidea</taxon>
        <taxon>Neodiplogasteridae</taxon>
        <taxon>Pristionchus</taxon>
    </lineage>
</organism>
<reference evidence="1" key="1">
    <citation type="submission" date="2023-10" db="EMBL/GenBank/DDBJ databases">
        <title>Genome assembly of Pristionchus species.</title>
        <authorList>
            <person name="Yoshida K."/>
            <person name="Sommer R.J."/>
        </authorList>
    </citation>
    <scope>NUCLEOTIDE SEQUENCE</scope>
    <source>
        <strain evidence="1">RS0144</strain>
    </source>
</reference>
<feature type="non-terminal residue" evidence="1">
    <location>
        <position position="1"/>
    </location>
</feature>